<keyword evidence="4" id="KW-0378">Hydrolase</keyword>
<comment type="similarity">
    <text evidence="1">Belongs to the Rv1128c/1148c/1588c/1702c/1945/3466 family.</text>
</comment>
<dbReference type="GO" id="GO:0008270">
    <property type="term" value="F:zinc ion binding"/>
    <property type="evidence" value="ECO:0007669"/>
    <property type="project" value="InterPro"/>
</dbReference>
<evidence type="ECO:0000259" key="3">
    <source>
        <dbReference type="SMART" id="SM00507"/>
    </source>
</evidence>
<dbReference type="AlphaFoldDB" id="A0A4S2DF66"/>
<dbReference type="Gene3D" id="1.10.30.50">
    <property type="match status" value="1"/>
</dbReference>
<gene>
    <name evidence="4" type="ORF">E5344_02355</name>
</gene>
<dbReference type="Proteomes" id="UP000309893">
    <property type="component" value="Unassembled WGS sequence"/>
</dbReference>
<reference evidence="4 5" key="1">
    <citation type="submission" date="2019-04" db="EMBL/GenBank/DDBJ databases">
        <title>Microbes associate with the intestines of laboratory mice.</title>
        <authorList>
            <person name="Navarre W."/>
            <person name="Wong E."/>
            <person name="Huang K."/>
            <person name="Tropini C."/>
            <person name="Ng K."/>
            <person name="Yu B."/>
        </authorList>
    </citation>
    <scope>NUCLEOTIDE SEQUENCE [LARGE SCALE GENOMIC DNA]</scope>
    <source>
        <strain evidence="4 5">NM46_B2-13</strain>
    </source>
</reference>
<proteinExistence type="inferred from homology"/>
<dbReference type="EMBL" id="SRYO01000001">
    <property type="protein sequence ID" value="TGY39463.1"/>
    <property type="molecule type" value="Genomic_DNA"/>
</dbReference>
<comment type="caution">
    <text evidence="4">The sequence shown here is derived from an EMBL/GenBank/DDBJ whole genome shotgun (WGS) entry which is preliminary data.</text>
</comment>
<keyword evidence="4" id="KW-0540">Nuclease</keyword>
<dbReference type="InterPro" id="IPR003870">
    <property type="entry name" value="DUF222"/>
</dbReference>
<organism evidence="4 5">
    <name type="scientific">Microbacterium laevaniformans</name>
    <dbReference type="NCBI Taxonomy" id="36807"/>
    <lineage>
        <taxon>Bacteria</taxon>
        <taxon>Bacillati</taxon>
        <taxon>Actinomycetota</taxon>
        <taxon>Actinomycetes</taxon>
        <taxon>Micrococcales</taxon>
        <taxon>Microbacteriaceae</taxon>
        <taxon>Microbacterium</taxon>
    </lineage>
</organism>
<dbReference type="SMART" id="SM00507">
    <property type="entry name" value="HNHc"/>
    <property type="match status" value="1"/>
</dbReference>
<dbReference type="OrthoDB" id="5177627at2"/>
<keyword evidence="4" id="KW-0255">Endonuclease</keyword>
<dbReference type="InterPro" id="IPR003615">
    <property type="entry name" value="HNH_nuc"/>
</dbReference>
<evidence type="ECO:0000256" key="1">
    <source>
        <dbReference type="ARBA" id="ARBA00023450"/>
    </source>
</evidence>
<feature type="region of interest" description="Disordered" evidence="2">
    <location>
        <begin position="244"/>
        <end position="265"/>
    </location>
</feature>
<name>A0A4S2DF66_9MICO</name>
<dbReference type="RefSeq" id="WP_135948563.1">
    <property type="nucleotide sequence ID" value="NZ_SRYO01000001.1"/>
</dbReference>
<evidence type="ECO:0000313" key="4">
    <source>
        <dbReference type="EMBL" id="TGY39463.1"/>
    </source>
</evidence>
<accession>A0A4S2DF66</accession>
<protein>
    <submittedName>
        <fullName evidence="4">HNH endonuclease</fullName>
    </submittedName>
</protein>
<dbReference type="InterPro" id="IPR002711">
    <property type="entry name" value="HNH"/>
</dbReference>
<dbReference type="CDD" id="cd00085">
    <property type="entry name" value="HNHc"/>
    <property type="match status" value="1"/>
</dbReference>
<dbReference type="Pfam" id="PF02720">
    <property type="entry name" value="DUF222"/>
    <property type="match status" value="1"/>
</dbReference>
<dbReference type="GO" id="GO:0003676">
    <property type="term" value="F:nucleic acid binding"/>
    <property type="evidence" value="ECO:0007669"/>
    <property type="project" value="InterPro"/>
</dbReference>
<evidence type="ECO:0000256" key="2">
    <source>
        <dbReference type="SAM" id="MobiDB-lite"/>
    </source>
</evidence>
<feature type="domain" description="HNH nuclease" evidence="3">
    <location>
        <begin position="364"/>
        <end position="415"/>
    </location>
</feature>
<dbReference type="GO" id="GO:0004519">
    <property type="term" value="F:endonuclease activity"/>
    <property type="evidence" value="ECO:0007669"/>
    <property type="project" value="UniProtKB-KW"/>
</dbReference>
<dbReference type="Pfam" id="PF01844">
    <property type="entry name" value="HNH"/>
    <property type="match status" value="1"/>
</dbReference>
<sequence length="461" mass="48520">MENRLDGIAAALDALAAAGGAQAPAALSPSALVEVNRAFGVLMRQVDAAFAPVAAEISRQSRPQLGGDSLAKKQGFRSPVALIQATTGASVGEAIRLVQVGESTAPRTSISGESRPAAHPHVAAAVAAGALSMTAASAIITLLDKLSLRVDSARRDAAERDLCQRAPGLRADELTRLLAHAEAELDPDGLAAAHEEHRSARALRMQERDGMLHLTGVFDVATAAPIKTVLDAMVTRVLQNNEHAPRHEHGHGHGGGGGDDPEAGALRDERTVPQMRADALHELCAHALGCEQVPTAATTTVVVRMTLDQLESGCGVARVDGFEASLPAAEVRRLAADLQVIPCVLGGDSEILDWGRTRRLFSPAQKLALAERDGGCAFCGAPPAWTHGHHIAWWNRDAGPTDLDNGVLLCTGCHHRIHSDGWEIRVDGVGVAARVWFIPPPWIDADRTPRIGGGARYALKC</sequence>
<evidence type="ECO:0000313" key="5">
    <source>
        <dbReference type="Proteomes" id="UP000309893"/>
    </source>
</evidence>